<name>A0AAW1QJB7_9CHLO</name>
<keyword evidence="3" id="KW-1185">Reference proteome</keyword>
<evidence type="ECO:0000313" key="2">
    <source>
        <dbReference type="EMBL" id="KAK9821550.1"/>
    </source>
</evidence>
<evidence type="ECO:0000313" key="3">
    <source>
        <dbReference type="Proteomes" id="UP001438707"/>
    </source>
</evidence>
<dbReference type="EMBL" id="JALJOS010000037">
    <property type="protein sequence ID" value="KAK9821550.1"/>
    <property type="molecule type" value="Genomic_DNA"/>
</dbReference>
<feature type="compositionally biased region" description="Polar residues" evidence="1">
    <location>
        <begin position="369"/>
        <end position="378"/>
    </location>
</feature>
<evidence type="ECO:0000256" key="1">
    <source>
        <dbReference type="SAM" id="MobiDB-lite"/>
    </source>
</evidence>
<gene>
    <name evidence="2" type="ORF">WJX74_010908</name>
</gene>
<comment type="caution">
    <text evidence="2">The sequence shown here is derived from an EMBL/GenBank/DDBJ whole genome shotgun (WGS) entry which is preliminary data.</text>
</comment>
<reference evidence="2 3" key="1">
    <citation type="journal article" date="2024" name="Nat. Commun.">
        <title>Phylogenomics reveals the evolutionary origins of lichenization in chlorophyte algae.</title>
        <authorList>
            <person name="Puginier C."/>
            <person name="Libourel C."/>
            <person name="Otte J."/>
            <person name="Skaloud P."/>
            <person name="Haon M."/>
            <person name="Grisel S."/>
            <person name="Petersen M."/>
            <person name="Berrin J.G."/>
            <person name="Delaux P.M."/>
            <person name="Dal Grande F."/>
            <person name="Keller J."/>
        </authorList>
    </citation>
    <scope>NUCLEOTIDE SEQUENCE [LARGE SCALE GENOMIC DNA]</scope>
    <source>
        <strain evidence="2 3">SAG 2145</strain>
    </source>
</reference>
<dbReference type="AlphaFoldDB" id="A0AAW1QJB7"/>
<accession>A0AAW1QJB7</accession>
<feature type="region of interest" description="Disordered" evidence="1">
    <location>
        <begin position="369"/>
        <end position="393"/>
    </location>
</feature>
<sequence>MAFLWGLDQANTSLVCHFQNHPDFRLVLTTIPEGDDARSGFPGIHLIGYEVAAGLMQLQSELDANRELLVVFNLGGTLIDYSDQRQLEADLHALQKSYVKSMKRQFGQEWMDADVSVRFADLPGFNFKSFTARPKMEGEVAIISRAVPDDPNSSIILHPRPGVDKVLRTLSADAEDVSSNPLCPNKFRTVICTKDPRAPAELAWVWLDPRADIILQDLMPVRIAADQEHPKTLATILQMHNQQASVNPGPQAQHSLIPNALIVDHDDKELQSLVMEIAEQPVNMKQELQAFGKLDQLSHFFQVRYDFLERALPAPGYIAALHHLPATELLHNEATPGDTIIAPPVESPEKPLLKHDDELDILHGLFNALPTTPAQPQQHGLPMPQPASINLAQ</sequence>
<dbReference type="Proteomes" id="UP001438707">
    <property type="component" value="Unassembled WGS sequence"/>
</dbReference>
<proteinExistence type="predicted"/>
<organism evidence="2 3">
    <name type="scientific">Apatococcus lobatus</name>
    <dbReference type="NCBI Taxonomy" id="904363"/>
    <lineage>
        <taxon>Eukaryota</taxon>
        <taxon>Viridiplantae</taxon>
        <taxon>Chlorophyta</taxon>
        <taxon>core chlorophytes</taxon>
        <taxon>Trebouxiophyceae</taxon>
        <taxon>Chlorellales</taxon>
        <taxon>Chlorellaceae</taxon>
        <taxon>Apatococcus</taxon>
    </lineage>
</organism>
<dbReference type="InterPro" id="IPR023214">
    <property type="entry name" value="HAD_sf"/>
</dbReference>
<protein>
    <submittedName>
        <fullName evidence="2">Uncharacterized protein</fullName>
    </submittedName>
</protein>
<dbReference type="Gene3D" id="3.40.50.1000">
    <property type="entry name" value="HAD superfamily/HAD-like"/>
    <property type="match status" value="1"/>
</dbReference>